<evidence type="ECO:0000313" key="2">
    <source>
        <dbReference type="Proteomes" id="UP000287171"/>
    </source>
</evidence>
<organism evidence="1 2">
    <name type="scientific">Dictyobacter alpinus</name>
    <dbReference type="NCBI Taxonomy" id="2014873"/>
    <lineage>
        <taxon>Bacteria</taxon>
        <taxon>Bacillati</taxon>
        <taxon>Chloroflexota</taxon>
        <taxon>Ktedonobacteria</taxon>
        <taxon>Ktedonobacterales</taxon>
        <taxon>Dictyobacteraceae</taxon>
        <taxon>Dictyobacter</taxon>
    </lineage>
</organism>
<dbReference type="Proteomes" id="UP000287171">
    <property type="component" value="Unassembled WGS sequence"/>
</dbReference>
<sequence length="56" mass="6115">MSSTEKISLCSYRIVNIGTVDRKIGQAHIPTTCPIHKRGGMGSTLTLTQPLVERAF</sequence>
<dbReference type="EMBL" id="BIFT01000001">
    <property type="protein sequence ID" value="GCE25579.1"/>
    <property type="molecule type" value="Genomic_DNA"/>
</dbReference>
<evidence type="ECO:0000313" key="1">
    <source>
        <dbReference type="EMBL" id="GCE25579.1"/>
    </source>
</evidence>
<reference evidence="2" key="1">
    <citation type="submission" date="2018-12" db="EMBL/GenBank/DDBJ databases">
        <title>Tengunoibacter tsumagoiensis gen. nov., sp. nov., Dictyobacter kobayashii sp. nov., D. alpinus sp. nov., and D. joshuensis sp. nov. and description of Dictyobacteraceae fam. nov. within the order Ktedonobacterales isolated from Tengu-no-mugimeshi.</title>
        <authorList>
            <person name="Wang C.M."/>
            <person name="Zheng Y."/>
            <person name="Sakai Y."/>
            <person name="Toyoda A."/>
            <person name="Minakuchi Y."/>
            <person name="Abe K."/>
            <person name="Yokota A."/>
            <person name="Yabe S."/>
        </authorList>
    </citation>
    <scope>NUCLEOTIDE SEQUENCE [LARGE SCALE GENOMIC DNA]</scope>
    <source>
        <strain evidence="2">Uno16</strain>
    </source>
</reference>
<dbReference type="AlphaFoldDB" id="A0A402B2L0"/>
<protein>
    <submittedName>
        <fullName evidence="1">Uncharacterized protein</fullName>
    </submittedName>
</protein>
<keyword evidence="2" id="KW-1185">Reference proteome</keyword>
<proteinExistence type="predicted"/>
<accession>A0A402B2L0</accession>
<gene>
    <name evidence="1" type="ORF">KDA_10630</name>
</gene>
<comment type="caution">
    <text evidence="1">The sequence shown here is derived from an EMBL/GenBank/DDBJ whole genome shotgun (WGS) entry which is preliminary data.</text>
</comment>
<name>A0A402B2L0_9CHLR</name>